<keyword evidence="2" id="KW-1185">Reference proteome</keyword>
<dbReference type="GeneID" id="66059020"/>
<dbReference type="Proteomes" id="UP000006672">
    <property type="component" value="Unassembled WGS sequence"/>
</dbReference>
<accession>A0A4E9G1W8</accession>
<gene>
    <name evidence="1 3" type="primary">Bm17826</name>
    <name evidence="1" type="ORF">BM_BM17826</name>
</gene>
<dbReference type="WBParaSite" id="Bm17826.1">
    <property type="protein sequence ID" value="Bm17826.1"/>
    <property type="gene ID" value="WBGene00268968"/>
</dbReference>
<accession>A0A5S6PEI1</accession>
<proteinExistence type="predicted"/>
<reference evidence="2" key="1">
    <citation type="journal article" date="2007" name="Science">
        <title>Draft genome of the filarial nematode parasite Brugia malayi.</title>
        <authorList>
            <person name="Ghedin E."/>
            <person name="Wang S."/>
            <person name="Spiro D."/>
            <person name="Caler E."/>
            <person name="Zhao Q."/>
            <person name="Crabtree J."/>
            <person name="Allen J.E."/>
            <person name="Delcher A.L."/>
            <person name="Guiliano D.B."/>
            <person name="Miranda-Saavedra D."/>
            <person name="Angiuoli S.V."/>
            <person name="Creasy T."/>
            <person name="Amedeo P."/>
            <person name="Haas B."/>
            <person name="El-Sayed N.M."/>
            <person name="Wortman J.R."/>
            <person name="Feldblyum T."/>
            <person name="Tallon L."/>
            <person name="Schatz M."/>
            <person name="Shumway M."/>
            <person name="Koo H."/>
            <person name="Salzberg S.L."/>
            <person name="Schobel S."/>
            <person name="Pertea M."/>
            <person name="Pop M."/>
            <person name="White O."/>
            <person name="Barton G.J."/>
            <person name="Carlow C.K."/>
            <person name="Crawford M.J."/>
            <person name="Daub J."/>
            <person name="Dimmic M.W."/>
            <person name="Estes C.F."/>
            <person name="Foster J.M."/>
            <person name="Ganatra M."/>
            <person name="Gregory W.F."/>
            <person name="Johnson N.M."/>
            <person name="Jin J."/>
            <person name="Komuniecki R."/>
            <person name="Korf I."/>
            <person name="Kumar S."/>
            <person name="Laney S."/>
            <person name="Li B.W."/>
            <person name="Li W."/>
            <person name="Lindblom T.H."/>
            <person name="Lustigman S."/>
            <person name="Ma D."/>
            <person name="Maina C.V."/>
            <person name="Martin D.M."/>
            <person name="McCarter J.P."/>
            <person name="McReynolds L."/>
            <person name="Mitreva M."/>
            <person name="Nutman T.B."/>
            <person name="Parkinson J."/>
            <person name="Peregrin-Alvarez J.M."/>
            <person name="Poole C."/>
            <person name="Ren Q."/>
            <person name="Saunders L."/>
            <person name="Sluder A.E."/>
            <person name="Smith K."/>
            <person name="Stanke M."/>
            <person name="Unnasch T.R."/>
            <person name="Ware J."/>
            <person name="Wei A.D."/>
            <person name="Weil G."/>
            <person name="Williams D.J."/>
            <person name="Zhang Y."/>
            <person name="Williams S.A."/>
            <person name="Fraser-Liggett C."/>
            <person name="Slatko B."/>
            <person name="Blaxter M.L."/>
            <person name="Scott A.L."/>
        </authorList>
    </citation>
    <scope>NUCLEOTIDE SEQUENCE</scope>
    <source>
        <strain evidence="2">FR3</strain>
    </source>
</reference>
<dbReference type="KEGG" id="bmy:BM_BM17826"/>
<organism evidence="1">
    <name type="scientific">Brugia malayi</name>
    <name type="common">Filarial nematode worm</name>
    <dbReference type="NCBI Taxonomy" id="6279"/>
    <lineage>
        <taxon>Eukaryota</taxon>
        <taxon>Metazoa</taxon>
        <taxon>Ecdysozoa</taxon>
        <taxon>Nematoda</taxon>
        <taxon>Chromadorea</taxon>
        <taxon>Rhabditida</taxon>
        <taxon>Spirurina</taxon>
        <taxon>Spiruromorpha</taxon>
        <taxon>Filarioidea</taxon>
        <taxon>Onchocercidae</taxon>
        <taxon>Brugia</taxon>
    </lineage>
</organism>
<evidence type="ECO:0000313" key="3">
    <source>
        <dbReference type="WBParaSite" id="Bm17826.1"/>
    </source>
</evidence>
<dbReference type="EMBL" id="CAAKNF010000195">
    <property type="protein sequence ID" value="VIO99356.1"/>
    <property type="molecule type" value="Genomic_DNA"/>
</dbReference>
<dbReference type="RefSeq" id="XP_042938379.1">
    <property type="nucleotide sequence ID" value="XM_043082445.1"/>
</dbReference>
<dbReference type="CTD" id="66059020"/>
<protein>
    <submittedName>
        <fullName evidence="1 3">Uncharacterized protein</fullName>
    </submittedName>
</protein>
<evidence type="ECO:0000313" key="1">
    <source>
        <dbReference type="EMBL" id="VIO99356.1"/>
    </source>
</evidence>
<reference evidence="3" key="3">
    <citation type="submission" date="2019-12" db="UniProtKB">
        <authorList>
            <consortium name="WormBaseParasite"/>
        </authorList>
    </citation>
    <scope>IDENTIFICATION</scope>
</reference>
<reference evidence="1" key="2">
    <citation type="submission" date="2019-04" db="EMBL/GenBank/DDBJ databases">
        <authorList>
            <person name="Howe K."/>
            <person name="Paulini M."/>
            <person name="Williams G."/>
        </authorList>
    </citation>
    <scope>NUCLEOTIDE SEQUENCE [LARGE SCALE GENOMIC DNA]</scope>
    <source>
        <strain evidence="1">FR3</strain>
    </source>
</reference>
<name>A0A4E9G1W8_BRUMA</name>
<dbReference type="AlphaFoldDB" id="A0A4E9G1W8"/>
<evidence type="ECO:0000313" key="2">
    <source>
        <dbReference type="Proteomes" id="UP000006672"/>
    </source>
</evidence>
<sequence>MALALSVSGLTGGILQGEKGGDKECRLRHACMHMHSKRNLVRKEMNENSVSAASGTEDSCSATLGVIGSNAW</sequence>